<feature type="compositionally biased region" description="Low complexity" evidence="5">
    <location>
        <begin position="441"/>
        <end position="450"/>
    </location>
</feature>
<feature type="compositionally biased region" description="Acidic residues" evidence="5">
    <location>
        <begin position="296"/>
        <end position="318"/>
    </location>
</feature>
<reference evidence="7" key="1">
    <citation type="submission" date="2022-11" db="EMBL/GenBank/DDBJ databases">
        <authorList>
            <person name="Morgan W.R."/>
            <person name="Tartar A."/>
        </authorList>
    </citation>
    <scope>NUCLEOTIDE SEQUENCE</scope>
    <source>
        <strain evidence="7">ARSEF 373</strain>
    </source>
</reference>
<dbReference type="Pfam" id="PF00808">
    <property type="entry name" value="CBFD_NFYB_HMF"/>
    <property type="match status" value="1"/>
</dbReference>
<dbReference type="InterPro" id="IPR009072">
    <property type="entry name" value="Histone-fold"/>
</dbReference>
<feature type="compositionally biased region" description="Polar residues" evidence="5">
    <location>
        <begin position="478"/>
        <end position="489"/>
    </location>
</feature>
<organism evidence="7 8">
    <name type="scientific">Lagenidium giganteum</name>
    <dbReference type="NCBI Taxonomy" id="4803"/>
    <lineage>
        <taxon>Eukaryota</taxon>
        <taxon>Sar</taxon>
        <taxon>Stramenopiles</taxon>
        <taxon>Oomycota</taxon>
        <taxon>Peronosporomycetes</taxon>
        <taxon>Pythiales</taxon>
        <taxon>Pythiaceae</taxon>
    </lineage>
</organism>
<dbReference type="GO" id="GO:0000978">
    <property type="term" value="F:RNA polymerase II cis-regulatory region sequence-specific DNA binding"/>
    <property type="evidence" value="ECO:0007669"/>
    <property type="project" value="TreeGrafter"/>
</dbReference>
<dbReference type="GO" id="GO:0001228">
    <property type="term" value="F:DNA-binding transcription activator activity, RNA polymerase II-specific"/>
    <property type="evidence" value="ECO:0007669"/>
    <property type="project" value="InterPro"/>
</dbReference>
<evidence type="ECO:0000313" key="7">
    <source>
        <dbReference type="EMBL" id="DAZ98304.1"/>
    </source>
</evidence>
<dbReference type="Gene3D" id="1.10.20.10">
    <property type="entry name" value="Histone, subunit A"/>
    <property type="match status" value="1"/>
</dbReference>
<dbReference type="InterPro" id="IPR027113">
    <property type="entry name" value="Transc_fact_NFYB/HAP3"/>
</dbReference>
<feature type="compositionally biased region" description="Low complexity" evidence="5">
    <location>
        <begin position="210"/>
        <end position="237"/>
    </location>
</feature>
<feature type="compositionally biased region" description="Basic and acidic residues" evidence="5">
    <location>
        <begin position="104"/>
        <end position="119"/>
    </location>
</feature>
<dbReference type="PANTHER" id="PTHR11064:SF9">
    <property type="entry name" value="NUCLEAR TRANSCRIPTION FACTOR Y SUBUNIT BETA"/>
    <property type="match status" value="1"/>
</dbReference>
<dbReference type="InterPro" id="IPR003958">
    <property type="entry name" value="CBFA_NFYB_domain"/>
</dbReference>
<evidence type="ECO:0000256" key="5">
    <source>
        <dbReference type="SAM" id="MobiDB-lite"/>
    </source>
</evidence>
<evidence type="ECO:0000256" key="2">
    <source>
        <dbReference type="ARBA" id="ARBA00023015"/>
    </source>
</evidence>
<comment type="caution">
    <text evidence="7">The sequence shown here is derived from an EMBL/GenBank/DDBJ whole genome shotgun (WGS) entry which is preliminary data.</text>
</comment>
<feature type="region of interest" description="Disordered" evidence="5">
    <location>
        <begin position="176"/>
        <end position="237"/>
    </location>
</feature>
<feature type="compositionally biased region" description="Low complexity" evidence="5">
    <location>
        <begin position="458"/>
        <end position="472"/>
    </location>
</feature>
<feature type="compositionally biased region" description="Polar residues" evidence="5">
    <location>
        <begin position="87"/>
        <end position="103"/>
    </location>
</feature>
<accession>A0AAV2YXZ5</accession>
<keyword evidence="8" id="KW-1185">Reference proteome</keyword>
<dbReference type="EMBL" id="DAKRPA010000110">
    <property type="protein sequence ID" value="DAZ98304.1"/>
    <property type="molecule type" value="Genomic_DNA"/>
</dbReference>
<dbReference type="SUPFAM" id="SSF47113">
    <property type="entry name" value="Histone-fold"/>
    <property type="match status" value="1"/>
</dbReference>
<dbReference type="GO" id="GO:0046982">
    <property type="term" value="F:protein heterodimerization activity"/>
    <property type="evidence" value="ECO:0007669"/>
    <property type="project" value="InterPro"/>
</dbReference>
<gene>
    <name evidence="7" type="ORF">N0F65_008890</name>
</gene>
<evidence type="ECO:0000256" key="1">
    <source>
        <dbReference type="ARBA" id="ARBA00009053"/>
    </source>
</evidence>
<evidence type="ECO:0000313" key="8">
    <source>
        <dbReference type="Proteomes" id="UP001146120"/>
    </source>
</evidence>
<proteinExistence type="inferred from homology"/>
<feature type="region of interest" description="Disordered" evidence="5">
    <location>
        <begin position="87"/>
        <end position="125"/>
    </location>
</feature>
<dbReference type="PANTHER" id="PTHR11064">
    <property type="entry name" value="CCAAT-BINDING TRANSCRIPTION FACTOR-RELATED"/>
    <property type="match status" value="1"/>
</dbReference>
<feature type="compositionally biased region" description="Low complexity" evidence="5">
    <location>
        <begin position="503"/>
        <end position="512"/>
    </location>
</feature>
<keyword evidence="4" id="KW-0804">Transcription</keyword>
<evidence type="ECO:0000256" key="4">
    <source>
        <dbReference type="ARBA" id="ARBA00023163"/>
    </source>
</evidence>
<protein>
    <recommendedName>
        <fullName evidence="6">Transcription factor CBF/NF-Y/archaeal histone domain-containing protein</fullName>
    </recommendedName>
</protein>
<feature type="domain" description="Transcription factor CBF/NF-Y/archaeal histone" evidence="6">
    <location>
        <begin position="332"/>
        <end position="377"/>
    </location>
</feature>
<name>A0AAV2YXZ5_9STRA</name>
<dbReference type="Proteomes" id="UP001146120">
    <property type="component" value="Unassembled WGS sequence"/>
</dbReference>
<feature type="region of interest" description="Disordered" evidence="5">
    <location>
        <begin position="141"/>
        <end position="161"/>
    </location>
</feature>
<dbReference type="GO" id="GO:0016602">
    <property type="term" value="C:CCAAT-binding factor complex"/>
    <property type="evidence" value="ECO:0007669"/>
    <property type="project" value="InterPro"/>
</dbReference>
<dbReference type="AlphaFoldDB" id="A0AAV2YXZ5"/>
<keyword evidence="2" id="KW-0805">Transcription regulation</keyword>
<keyword evidence="3" id="KW-0238">DNA-binding</keyword>
<evidence type="ECO:0000256" key="3">
    <source>
        <dbReference type="ARBA" id="ARBA00023125"/>
    </source>
</evidence>
<reference evidence="7" key="2">
    <citation type="journal article" date="2023" name="Microbiol Resour">
        <title>Decontamination and Annotation of the Draft Genome Sequence of the Oomycete Lagenidium giganteum ARSEF 373.</title>
        <authorList>
            <person name="Morgan W.R."/>
            <person name="Tartar A."/>
        </authorList>
    </citation>
    <scope>NUCLEOTIDE SEQUENCE</scope>
    <source>
        <strain evidence="7">ARSEF 373</strain>
    </source>
</reference>
<feature type="region of interest" description="Disordered" evidence="5">
    <location>
        <begin position="441"/>
        <end position="518"/>
    </location>
</feature>
<evidence type="ECO:0000259" key="6">
    <source>
        <dbReference type="Pfam" id="PF00808"/>
    </source>
</evidence>
<sequence>MDALVRVLARLQDVKSDVEMRFTLDKFVSWMHRCFDLTFLRLAKRDYEVTIAAKKSAFQAKNIWPHDVDVKSQFVLQKLEQLIGEFSAQQRTPGGQAADQSATEESKAKDGEGDKESAEARQQATEQAYEALKAQIFKKNSGEGADAAKPTGSGKETSKKKKQGLFVDLSLVNSTPKAKEAKKRAKKATASSAGDTKSSAVEKTSGAADSSPTSVTKTSAAVAPAASAGAGASQVSPRLAQQLYDTDLSSRSCVVGADDGEEKFYFPLKLVAKIMRRALPGGEDLAKRKKGKDADKDDDNTQNQDDDDDLEAKADDEDNQTKTPMTRAEKASQIKIDDAAATLMQECATEFLLYLTSEARDYSMLDKRKTTIMGSHVVDATRNLGFTTYNRVLDVYNDKIKKLQDELLQKKQEKKLLAKQEHQKQQQLQLQQQQQLLEQAKQQAQAQEEANSSDNQQSTTAATRASEAATTEVDSSTREVTTGAPQSSADPVPIADLKPEPAPAVTAVAAPVTPSPQP</sequence>
<comment type="similarity">
    <text evidence="1">Belongs to the NFYB/HAP3 subunit family.</text>
</comment>
<feature type="region of interest" description="Disordered" evidence="5">
    <location>
        <begin position="285"/>
        <end position="331"/>
    </location>
</feature>